<dbReference type="EC" id="5.2.1.8" evidence="3 9"/>
<name>A0A367ZU00_9BACT</name>
<dbReference type="GO" id="GO:0015031">
    <property type="term" value="P:protein transport"/>
    <property type="evidence" value="ECO:0007669"/>
    <property type="project" value="UniProtKB-UniRule"/>
</dbReference>
<keyword evidence="5 9" id="KW-0697">Rotamase</keyword>
<evidence type="ECO:0000256" key="6">
    <source>
        <dbReference type="ARBA" id="ARBA00023186"/>
    </source>
</evidence>
<evidence type="ECO:0000259" key="11">
    <source>
        <dbReference type="Pfam" id="PF05698"/>
    </source>
</evidence>
<dbReference type="GO" id="GO:0043022">
    <property type="term" value="F:ribosome binding"/>
    <property type="evidence" value="ECO:0007669"/>
    <property type="project" value="TreeGrafter"/>
</dbReference>
<evidence type="ECO:0000256" key="4">
    <source>
        <dbReference type="ARBA" id="ARBA00016902"/>
    </source>
</evidence>
<dbReference type="InterPro" id="IPR037041">
    <property type="entry name" value="Trigger_fac_C_sf"/>
</dbReference>
<dbReference type="EMBL" id="QOQW01000004">
    <property type="protein sequence ID" value="RCK80822.1"/>
    <property type="molecule type" value="Genomic_DNA"/>
</dbReference>
<dbReference type="Pfam" id="PF05698">
    <property type="entry name" value="Trigger_C"/>
    <property type="match status" value="1"/>
</dbReference>
<dbReference type="AlphaFoldDB" id="A0A367ZU00"/>
<dbReference type="GO" id="GO:0003755">
    <property type="term" value="F:peptidyl-prolyl cis-trans isomerase activity"/>
    <property type="evidence" value="ECO:0007669"/>
    <property type="project" value="UniProtKB-UniRule"/>
</dbReference>
<evidence type="ECO:0000256" key="5">
    <source>
        <dbReference type="ARBA" id="ARBA00023110"/>
    </source>
</evidence>
<dbReference type="Gene3D" id="1.10.3120.10">
    <property type="entry name" value="Trigger factor, C-terminal domain"/>
    <property type="match status" value="1"/>
</dbReference>
<keyword evidence="9" id="KW-0963">Cytoplasm</keyword>
<comment type="caution">
    <text evidence="12">The sequence shown here is derived from an EMBL/GenBank/DDBJ whole genome shotgun (WGS) entry which is preliminary data.</text>
</comment>
<comment type="subcellular location">
    <subcellularLocation>
        <location evidence="9">Cytoplasm</location>
    </subcellularLocation>
    <text evidence="9">About half TF is bound to the ribosome near the polypeptide exit tunnel while the other half is free in the cytoplasm.</text>
</comment>
<dbReference type="HAMAP" id="MF_00303">
    <property type="entry name" value="Trigger_factor_Tig"/>
    <property type="match status" value="1"/>
</dbReference>
<evidence type="ECO:0000313" key="12">
    <source>
        <dbReference type="EMBL" id="RCK80822.1"/>
    </source>
</evidence>
<evidence type="ECO:0000313" key="13">
    <source>
        <dbReference type="Proteomes" id="UP000252355"/>
    </source>
</evidence>
<dbReference type="InterPro" id="IPR027304">
    <property type="entry name" value="Trigger_fact/SurA_dom_sf"/>
</dbReference>
<dbReference type="InterPro" id="IPR008880">
    <property type="entry name" value="Trigger_fac_C"/>
</dbReference>
<dbReference type="Pfam" id="PF05697">
    <property type="entry name" value="Trigger_N"/>
    <property type="match status" value="1"/>
</dbReference>
<feature type="domain" description="Trigger factor ribosome-binding bacterial" evidence="10">
    <location>
        <begin position="1"/>
        <end position="145"/>
    </location>
</feature>
<accession>A0A367ZU00</accession>
<dbReference type="Gene3D" id="3.30.70.1050">
    <property type="entry name" value="Trigger factor ribosome-binding domain"/>
    <property type="match status" value="1"/>
</dbReference>
<dbReference type="InterPro" id="IPR005215">
    <property type="entry name" value="Trig_fac"/>
</dbReference>
<dbReference type="GO" id="GO:0044183">
    <property type="term" value="F:protein folding chaperone"/>
    <property type="evidence" value="ECO:0007669"/>
    <property type="project" value="TreeGrafter"/>
</dbReference>
<keyword evidence="6 9" id="KW-0143">Chaperone</keyword>
<dbReference type="PIRSF" id="PIRSF003095">
    <property type="entry name" value="Trigger_factor"/>
    <property type="match status" value="1"/>
</dbReference>
<evidence type="ECO:0000256" key="8">
    <source>
        <dbReference type="ARBA" id="ARBA00029986"/>
    </source>
</evidence>
<dbReference type="Gene3D" id="3.10.50.40">
    <property type="match status" value="1"/>
</dbReference>
<comment type="domain">
    <text evidence="9">Consists of 3 domains; the N-terminus binds the ribosome, the middle domain has PPIase activity, while the C-terminus has intrinsic chaperone activity on its own.</text>
</comment>
<protein>
    <recommendedName>
        <fullName evidence="4 9">Trigger factor</fullName>
        <shortName evidence="9">TF</shortName>
        <ecNumber evidence="3 9">5.2.1.8</ecNumber>
    </recommendedName>
    <alternativeName>
        <fullName evidence="8 9">PPIase</fullName>
    </alternativeName>
</protein>
<evidence type="ECO:0000256" key="1">
    <source>
        <dbReference type="ARBA" id="ARBA00000971"/>
    </source>
</evidence>
<dbReference type="InterPro" id="IPR046357">
    <property type="entry name" value="PPIase_dom_sf"/>
</dbReference>
<organism evidence="12 13">
    <name type="scientific">Candidatus Ozemobacter sibiricus</name>
    <dbReference type="NCBI Taxonomy" id="2268124"/>
    <lineage>
        <taxon>Bacteria</taxon>
        <taxon>Candidatus Ozemobacteria</taxon>
        <taxon>Candidatus Ozemobacterales</taxon>
        <taxon>Candidatus Ozemobacteraceae</taxon>
        <taxon>Candidatus Ozemobacter</taxon>
    </lineage>
</organism>
<sequence>MKTQVTELEPNKVALAVEVGKDKVAAAYSSFYQRAARSVKVPGFRPGKAPPAIIAKFLGPEAVRSQIQEELLQEMIPLAVKEARLEPVSQYLVEEVHLREGEPFTFKAVFEVKPKLGDLAYTGHHVHVPQVIVDDESLQSVLQQLREQFSKTAPLESGELQVGDYFLANIQASIDGQPEPELTEEKGYHKLVEDNRKLAPLKGMKIGESRSYQYTFDHETEKDSKFFGKTVQFQVKLERISRPMMPDLTDEFAKEVGDYPNLEALKAKIRNDLETRSRAAAEERAFEAILDKVAEKLDVKIPEAMIQRTIDFFMQRIDRRWRQFGTNLEEYLKKANKGIREFRESFRERASHETKLLLILDAIAAREKIEVSDADFRAEIEQRAKDYHVPVEKLLSSVKGSETENELRHTIRNRKIREFLLKNNDVHYDMVKEADLNKGDASGDAGSDRH</sequence>
<dbReference type="NCBIfam" id="TIGR00115">
    <property type="entry name" value="tig"/>
    <property type="match status" value="1"/>
</dbReference>
<keyword evidence="9" id="KW-0131">Cell cycle</keyword>
<dbReference type="SUPFAM" id="SSF109998">
    <property type="entry name" value="Triger factor/SurA peptide-binding domain-like"/>
    <property type="match status" value="1"/>
</dbReference>
<dbReference type="InterPro" id="IPR008881">
    <property type="entry name" value="Trigger_fac_ribosome-bd_bac"/>
</dbReference>
<proteinExistence type="inferred from homology"/>
<dbReference type="GO" id="GO:0051301">
    <property type="term" value="P:cell division"/>
    <property type="evidence" value="ECO:0007669"/>
    <property type="project" value="UniProtKB-KW"/>
</dbReference>
<dbReference type="InterPro" id="IPR036611">
    <property type="entry name" value="Trigger_fac_ribosome-bd_sf"/>
</dbReference>
<evidence type="ECO:0000256" key="7">
    <source>
        <dbReference type="ARBA" id="ARBA00023235"/>
    </source>
</evidence>
<keyword evidence="7 9" id="KW-0413">Isomerase</keyword>
<comment type="similarity">
    <text evidence="2 9">Belongs to the FKBP-type PPIase family. Tig subfamily.</text>
</comment>
<feature type="domain" description="Trigger factor C-terminal" evidence="11">
    <location>
        <begin position="262"/>
        <end position="421"/>
    </location>
</feature>
<comment type="function">
    <text evidence="9">Involved in protein export. Acts as a chaperone by maintaining the newly synthesized protein in an open conformation. Functions as a peptidyl-prolyl cis-trans isomerase.</text>
</comment>
<dbReference type="SUPFAM" id="SSF102735">
    <property type="entry name" value="Trigger factor ribosome-binding domain"/>
    <property type="match status" value="1"/>
</dbReference>
<evidence type="ECO:0000256" key="3">
    <source>
        <dbReference type="ARBA" id="ARBA00013194"/>
    </source>
</evidence>
<dbReference type="PANTHER" id="PTHR30560:SF3">
    <property type="entry name" value="TRIGGER FACTOR-LIKE PROTEIN TIG, CHLOROPLASTIC"/>
    <property type="match status" value="1"/>
</dbReference>
<dbReference type="GO" id="GO:0005737">
    <property type="term" value="C:cytoplasm"/>
    <property type="evidence" value="ECO:0007669"/>
    <property type="project" value="UniProtKB-SubCell"/>
</dbReference>
<evidence type="ECO:0000259" key="10">
    <source>
        <dbReference type="Pfam" id="PF05697"/>
    </source>
</evidence>
<dbReference type="PANTHER" id="PTHR30560">
    <property type="entry name" value="TRIGGER FACTOR CHAPERONE AND PEPTIDYL-PROLYL CIS/TRANS ISOMERASE"/>
    <property type="match status" value="1"/>
</dbReference>
<evidence type="ECO:0000256" key="9">
    <source>
        <dbReference type="HAMAP-Rule" id="MF_00303"/>
    </source>
</evidence>
<keyword evidence="9 12" id="KW-0132">Cell division</keyword>
<gene>
    <name evidence="9" type="primary">tig</name>
    <name evidence="12" type="ORF">OZSIB_2710</name>
</gene>
<dbReference type="GO" id="GO:0051083">
    <property type="term" value="P:'de novo' cotranslational protein folding"/>
    <property type="evidence" value="ECO:0007669"/>
    <property type="project" value="TreeGrafter"/>
</dbReference>
<dbReference type="GO" id="GO:0043335">
    <property type="term" value="P:protein unfolding"/>
    <property type="evidence" value="ECO:0007669"/>
    <property type="project" value="TreeGrafter"/>
</dbReference>
<dbReference type="Proteomes" id="UP000252355">
    <property type="component" value="Unassembled WGS sequence"/>
</dbReference>
<comment type="catalytic activity">
    <reaction evidence="1 9">
        <text>[protein]-peptidylproline (omega=180) = [protein]-peptidylproline (omega=0)</text>
        <dbReference type="Rhea" id="RHEA:16237"/>
        <dbReference type="Rhea" id="RHEA-COMP:10747"/>
        <dbReference type="Rhea" id="RHEA-COMP:10748"/>
        <dbReference type="ChEBI" id="CHEBI:83833"/>
        <dbReference type="ChEBI" id="CHEBI:83834"/>
        <dbReference type="EC" id="5.2.1.8"/>
    </reaction>
</comment>
<reference evidence="12 13" key="1">
    <citation type="submission" date="2018-05" db="EMBL/GenBank/DDBJ databases">
        <title>A metagenomic window into the 2 km-deep terrestrial subsurface aquifer revealed taxonomically and functionally diverse microbial community comprising novel uncultured bacterial lineages.</title>
        <authorList>
            <person name="Kadnikov V.V."/>
            <person name="Mardanov A.V."/>
            <person name="Beletsky A.V."/>
            <person name="Banks D."/>
            <person name="Pimenov N.V."/>
            <person name="Frank Y.A."/>
            <person name="Karnachuk O.V."/>
            <person name="Ravin N.V."/>
        </authorList>
    </citation>
    <scope>NUCLEOTIDE SEQUENCE [LARGE SCALE GENOMIC DNA]</scope>
    <source>
        <strain evidence="12">BY5</strain>
    </source>
</reference>
<evidence type="ECO:0000256" key="2">
    <source>
        <dbReference type="ARBA" id="ARBA00005464"/>
    </source>
</evidence>